<organism evidence="6 7">
    <name type="scientific">Pristionchus entomophagus</name>
    <dbReference type="NCBI Taxonomy" id="358040"/>
    <lineage>
        <taxon>Eukaryota</taxon>
        <taxon>Metazoa</taxon>
        <taxon>Ecdysozoa</taxon>
        <taxon>Nematoda</taxon>
        <taxon>Chromadorea</taxon>
        <taxon>Rhabditida</taxon>
        <taxon>Rhabditina</taxon>
        <taxon>Diplogasteromorpha</taxon>
        <taxon>Diplogasteroidea</taxon>
        <taxon>Neodiplogasteridae</taxon>
        <taxon>Pristionchus</taxon>
    </lineage>
</organism>
<evidence type="ECO:0000256" key="3">
    <source>
        <dbReference type="SAM" id="SignalP"/>
    </source>
</evidence>
<dbReference type="Gene3D" id="3.10.100.10">
    <property type="entry name" value="Mannose-Binding Protein A, subunit A"/>
    <property type="match status" value="2"/>
</dbReference>
<dbReference type="PROSITE" id="PS01180">
    <property type="entry name" value="CUB"/>
    <property type="match status" value="1"/>
</dbReference>
<dbReference type="Pfam" id="PF00431">
    <property type="entry name" value="CUB"/>
    <property type="match status" value="1"/>
</dbReference>
<dbReference type="SMART" id="SM00042">
    <property type="entry name" value="CUB"/>
    <property type="match status" value="1"/>
</dbReference>
<accession>A0AAV5TJT8</accession>
<evidence type="ECO:0000256" key="2">
    <source>
        <dbReference type="PROSITE-ProRule" id="PRU00059"/>
    </source>
</evidence>
<keyword evidence="7" id="KW-1185">Reference proteome</keyword>
<proteinExistence type="predicted"/>
<dbReference type="InterPro" id="IPR000859">
    <property type="entry name" value="CUB_dom"/>
</dbReference>
<dbReference type="SUPFAM" id="SSF56436">
    <property type="entry name" value="C-type lectin-like"/>
    <property type="match status" value="2"/>
</dbReference>
<protein>
    <recommendedName>
        <fullName evidence="8">CUB domain-containing protein</fullName>
    </recommendedName>
</protein>
<dbReference type="InterPro" id="IPR050976">
    <property type="entry name" value="Snaclec"/>
</dbReference>
<comment type="caution">
    <text evidence="6">The sequence shown here is derived from an EMBL/GenBank/DDBJ whole genome shotgun (WGS) entry which is preliminary data.</text>
</comment>
<evidence type="ECO:0000259" key="4">
    <source>
        <dbReference type="PROSITE" id="PS01180"/>
    </source>
</evidence>
<feature type="domain" description="C-type lectin" evidence="5">
    <location>
        <begin position="31"/>
        <end position="131"/>
    </location>
</feature>
<dbReference type="AlphaFoldDB" id="A0AAV5TJT8"/>
<dbReference type="Gene3D" id="2.60.120.290">
    <property type="entry name" value="Spermadhesin, CUB domain"/>
    <property type="match status" value="1"/>
</dbReference>
<dbReference type="SUPFAM" id="SSF49854">
    <property type="entry name" value="Spermadhesin, CUB domain"/>
    <property type="match status" value="1"/>
</dbReference>
<dbReference type="PROSITE" id="PS51257">
    <property type="entry name" value="PROKAR_LIPOPROTEIN"/>
    <property type="match status" value="1"/>
</dbReference>
<dbReference type="InterPro" id="IPR016186">
    <property type="entry name" value="C-type_lectin-like/link_sf"/>
</dbReference>
<name>A0AAV5TJT8_9BILA</name>
<dbReference type="Proteomes" id="UP001432027">
    <property type="component" value="Unassembled WGS sequence"/>
</dbReference>
<feature type="domain" description="C-type lectin" evidence="5">
    <location>
        <begin position="172"/>
        <end position="277"/>
    </location>
</feature>
<dbReference type="InterPro" id="IPR016187">
    <property type="entry name" value="CTDL_fold"/>
</dbReference>
<evidence type="ECO:0000259" key="5">
    <source>
        <dbReference type="PROSITE" id="PS50041"/>
    </source>
</evidence>
<dbReference type="InterPro" id="IPR001304">
    <property type="entry name" value="C-type_lectin-like"/>
</dbReference>
<evidence type="ECO:0008006" key="8">
    <source>
        <dbReference type="Google" id="ProtNLM"/>
    </source>
</evidence>
<dbReference type="CDD" id="cd00037">
    <property type="entry name" value="CLECT"/>
    <property type="match status" value="2"/>
</dbReference>
<dbReference type="SMART" id="SM00034">
    <property type="entry name" value="CLECT"/>
    <property type="match status" value="2"/>
</dbReference>
<reference evidence="6" key="1">
    <citation type="submission" date="2023-10" db="EMBL/GenBank/DDBJ databases">
        <title>Genome assembly of Pristionchus species.</title>
        <authorList>
            <person name="Yoshida K."/>
            <person name="Sommer R.J."/>
        </authorList>
    </citation>
    <scope>NUCLEOTIDE SEQUENCE</scope>
    <source>
        <strain evidence="6">RS0144</strain>
    </source>
</reference>
<evidence type="ECO:0000256" key="1">
    <source>
        <dbReference type="ARBA" id="ARBA00023157"/>
    </source>
</evidence>
<feature type="signal peptide" evidence="3">
    <location>
        <begin position="1"/>
        <end position="22"/>
    </location>
</feature>
<keyword evidence="1" id="KW-1015">Disulfide bond</keyword>
<sequence length="407" mass="45273">MDDQKTMKFIAFLALLPALGLSCQINYDVWLDGRCFRQNYQTSNTYSNTFDICNKENAHLPVIKSRDDNDQFISSLAHQFGYAFWLGLICDGKKFVWADGSELTYNNFAADYTCSNATVDRRYFYGNDQLWYEVLTGNYYGVNNVVCEAKERSASTCDSFDLLQTGQATDICYKLQQKTTTWQDAESTCNKEAAHLAVIHDPKLNDFIRRTAVSAGILGGVHIGIQNNFTTNTYKWADGSEIDYDNFKPGFPNPKLGDCSMMDTNSVAGQWVNIGCQNTPLPFVCTKPAFVASNPQPAGCPSKKQYTNGDEIFSPSFPQAPGASVCDYLLMASDTTKKAQVEILFHEMNSCCDTLTVYDGTVGSNMLGSFTGYHPTPINIIANSNAIRLHWNATSGVHVRGFHARML</sequence>
<gene>
    <name evidence="6" type="ORF">PENTCL1PPCAC_16723</name>
</gene>
<comment type="caution">
    <text evidence="2">Lacks conserved residue(s) required for the propagation of feature annotation.</text>
</comment>
<dbReference type="Pfam" id="PF00059">
    <property type="entry name" value="Lectin_C"/>
    <property type="match status" value="2"/>
</dbReference>
<keyword evidence="3" id="KW-0732">Signal</keyword>
<feature type="domain" description="CUB" evidence="4">
    <location>
        <begin position="300"/>
        <end position="407"/>
    </location>
</feature>
<dbReference type="InterPro" id="IPR035914">
    <property type="entry name" value="Sperma_CUB_dom_sf"/>
</dbReference>
<dbReference type="PANTHER" id="PTHR22991">
    <property type="entry name" value="PROTEIN CBG13490"/>
    <property type="match status" value="1"/>
</dbReference>
<evidence type="ECO:0000313" key="6">
    <source>
        <dbReference type="EMBL" id="GMS94548.1"/>
    </source>
</evidence>
<evidence type="ECO:0000313" key="7">
    <source>
        <dbReference type="Proteomes" id="UP001432027"/>
    </source>
</evidence>
<dbReference type="PANTHER" id="PTHR22991:SF40">
    <property type="entry name" value="PROTEIN CBG13490"/>
    <property type="match status" value="1"/>
</dbReference>
<feature type="chain" id="PRO_5043820404" description="CUB domain-containing protein" evidence="3">
    <location>
        <begin position="23"/>
        <end position="407"/>
    </location>
</feature>
<dbReference type="EMBL" id="BTSX01000004">
    <property type="protein sequence ID" value="GMS94548.1"/>
    <property type="molecule type" value="Genomic_DNA"/>
</dbReference>
<dbReference type="PROSITE" id="PS50041">
    <property type="entry name" value="C_TYPE_LECTIN_2"/>
    <property type="match status" value="2"/>
</dbReference>